<gene>
    <name evidence="8" type="primary">LOC106809493</name>
</gene>
<dbReference type="InterPro" id="IPR008564">
    <property type="entry name" value="TVP23-like"/>
</dbReference>
<dbReference type="Proteomes" id="UP000695022">
    <property type="component" value="Unplaced"/>
</dbReference>
<keyword evidence="5 6" id="KW-0472">Membrane</keyword>
<protein>
    <recommendedName>
        <fullName evidence="6">Golgi apparatus membrane protein TVP23 homolog</fullName>
    </recommendedName>
</protein>
<feature type="transmembrane region" description="Helical" evidence="6">
    <location>
        <begin position="62"/>
        <end position="80"/>
    </location>
</feature>
<dbReference type="Pfam" id="PF05832">
    <property type="entry name" value="DUF846"/>
    <property type="match status" value="1"/>
</dbReference>
<reference evidence="8" key="1">
    <citation type="submission" date="2025-08" db="UniProtKB">
        <authorList>
            <consortium name="RefSeq"/>
        </authorList>
    </citation>
    <scope>IDENTIFICATION</scope>
</reference>
<evidence type="ECO:0000256" key="5">
    <source>
        <dbReference type="ARBA" id="ARBA00023136"/>
    </source>
</evidence>
<organism evidence="7 8">
    <name type="scientific">Priapulus caudatus</name>
    <name type="common">Priapulid worm</name>
    <dbReference type="NCBI Taxonomy" id="37621"/>
    <lineage>
        <taxon>Eukaryota</taxon>
        <taxon>Metazoa</taxon>
        <taxon>Ecdysozoa</taxon>
        <taxon>Scalidophora</taxon>
        <taxon>Priapulida</taxon>
        <taxon>Priapulimorpha</taxon>
        <taxon>Priapulimorphida</taxon>
        <taxon>Priapulidae</taxon>
        <taxon>Priapulus</taxon>
    </lineage>
</organism>
<dbReference type="PANTHER" id="PTHR13019">
    <property type="entry name" value="GOLGI APPARATUS MEMBRANE PROTEIN TVP23"/>
    <property type="match status" value="1"/>
</dbReference>
<proteinExistence type="inferred from homology"/>
<keyword evidence="4 6" id="KW-1133">Transmembrane helix</keyword>
<evidence type="ECO:0000256" key="4">
    <source>
        <dbReference type="ARBA" id="ARBA00022989"/>
    </source>
</evidence>
<comment type="similarity">
    <text evidence="2 6">Belongs to the TVP23 family.</text>
</comment>
<keyword evidence="3 6" id="KW-0812">Transmembrane</keyword>
<keyword evidence="7" id="KW-1185">Reference proteome</keyword>
<evidence type="ECO:0000256" key="3">
    <source>
        <dbReference type="ARBA" id="ARBA00022692"/>
    </source>
</evidence>
<evidence type="ECO:0000256" key="6">
    <source>
        <dbReference type="RuleBase" id="RU361206"/>
    </source>
</evidence>
<evidence type="ECO:0000256" key="2">
    <source>
        <dbReference type="ARBA" id="ARBA00005467"/>
    </source>
</evidence>
<evidence type="ECO:0000313" key="7">
    <source>
        <dbReference type="Proteomes" id="UP000695022"/>
    </source>
</evidence>
<accession>A0ABM1E795</accession>
<dbReference type="PANTHER" id="PTHR13019:SF25">
    <property type="entry name" value="GOLGI APPARATUS MEMBRANE PROTEIN TVP23 HOMOLOG"/>
    <property type="match status" value="1"/>
</dbReference>
<comment type="subcellular location">
    <subcellularLocation>
        <location evidence="1 6">Membrane</location>
        <topology evidence="1 6">Multi-pass membrane protein</topology>
    </subcellularLocation>
</comment>
<feature type="transmembrane region" description="Helical" evidence="6">
    <location>
        <begin position="127"/>
        <end position="148"/>
    </location>
</feature>
<dbReference type="RefSeq" id="XP_014668066.1">
    <property type="nucleotide sequence ID" value="XM_014812580.1"/>
</dbReference>
<evidence type="ECO:0000256" key="1">
    <source>
        <dbReference type="ARBA" id="ARBA00004141"/>
    </source>
</evidence>
<feature type="transmembrane region" description="Helical" evidence="6">
    <location>
        <begin position="154"/>
        <end position="173"/>
    </location>
</feature>
<evidence type="ECO:0000313" key="8">
    <source>
        <dbReference type="RefSeq" id="XP_014668066.1"/>
    </source>
</evidence>
<dbReference type="GeneID" id="106809493"/>
<sequence>MATNTRDRQGLLDDTEDVALEFGAEDDPVSRRKFKHPLVSFFQLAFRTAAIVAYLFCGWFSNSFVLSFVVIVVLLALDFWTVKNVSGRLLAGLRWWNYVDDDGKSHWVYEASKNKSTSKYTLAESRLFWLSLVIFPIIWCVFFFSTLVGLKFQWFMVVCVSLVLQGANLHGYIRCKVGAKQKLSSVAASFLGQQVLRNVAREAARQ</sequence>
<feature type="transmembrane region" description="Helical" evidence="6">
    <location>
        <begin position="38"/>
        <end position="56"/>
    </location>
</feature>
<name>A0ABM1E795_PRICU</name>